<reference evidence="3 4" key="1">
    <citation type="submission" date="2017-02" db="EMBL/GenBank/DDBJ databases">
        <authorList>
            <person name="Peterson S.W."/>
        </authorList>
    </citation>
    <scope>NUCLEOTIDE SEQUENCE [LARGE SCALE GENOMIC DNA]</scope>
    <source>
        <strain evidence="3 4">CIP104813</strain>
    </source>
</reference>
<protein>
    <submittedName>
        <fullName evidence="3">C-terminal domain of CinA type S</fullName>
    </submittedName>
</protein>
<evidence type="ECO:0000256" key="1">
    <source>
        <dbReference type="SAM" id="MobiDB-lite"/>
    </source>
</evidence>
<organism evidence="3 4">
    <name type="scientific">Brachybacterium nesterenkovii</name>
    <dbReference type="NCBI Taxonomy" id="47847"/>
    <lineage>
        <taxon>Bacteria</taxon>
        <taxon>Bacillati</taxon>
        <taxon>Actinomycetota</taxon>
        <taxon>Actinomycetes</taxon>
        <taxon>Micrococcales</taxon>
        <taxon>Dermabacteraceae</taxon>
        <taxon>Brachybacterium</taxon>
    </lineage>
</organism>
<keyword evidence="4" id="KW-1185">Reference proteome</keyword>
<dbReference type="InterPro" id="IPR036653">
    <property type="entry name" value="CinA-like_C"/>
</dbReference>
<dbReference type="OrthoDB" id="1253990at2"/>
<evidence type="ECO:0000313" key="4">
    <source>
        <dbReference type="Proteomes" id="UP000195981"/>
    </source>
</evidence>
<dbReference type="RefSeq" id="WP_087103666.1">
    <property type="nucleotide sequence ID" value="NZ_FWFG01000054.1"/>
</dbReference>
<evidence type="ECO:0000259" key="2">
    <source>
        <dbReference type="Pfam" id="PF02464"/>
    </source>
</evidence>
<dbReference type="SUPFAM" id="SSF142433">
    <property type="entry name" value="CinA-like"/>
    <property type="match status" value="1"/>
</dbReference>
<accession>A0A1X6WZ49</accession>
<dbReference type="Proteomes" id="UP000195981">
    <property type="component" value="Unassembled WGS sequence"/>
</dbReference>
<dbReference type="Gene3D" id="3.90.950.20">
    <property type="entry name" value="CinA-like"/>
    <property type="match status" value="1"/>
</dbReference>
<feature type="domain" description="CinA C-terminal" evidence="2">
    <location>
        <begin position="23"/>
        <end position="142"/>
    </location>
</feature>
<sequence length="236" mass="22716">MSPSALAVTAGPEPDGGARGRAAREVVEAAAAAGLMLATAESLTAGAVVAALVDVPGASRCVAGGAACYTYAAKTAVLGVDADLLAREGAVNAATAVAMASGALAAYDADLAVSTTGVAGPGPDERGVPAGTVHLAVAASPRALMRLHSRGAAGGAAETAVENGADRVVADRADQPASDDTDRAVGNAADRSVGDGTGILAVRELRLPGDRPTVRAASVDAALDLLGTAIAQVTGS</sequence>
<dbReference type="EMBL" id="FWFG01000054">
    <property type="protein sequence ID" value="SLM91137.1"/>
    <property type="molecule type" value="Genomic_DNA"/>
</dbReference>
<proteinExistence type="predicted"/>
<dbReference type="AlphaFoldDB" id="A0A1X6WZ49"/>
<feature type="region of interest" description="Disordered" evidence="1">
    <location>
        <begin position="1"/>
        <end position="20"/>
    </location>
</feature>
<dbReference type="Pfam" id="PF02464">
    <property type="entry name" value="CinA"/>
    <property type="match status" value="1"/>
</dbReference>
<evidence type="ECO:0000313" key="3">
    <source>
        <dbReference type="EMBL" id="SLM91137.1"/>
    </source>
</evidence>
<dbReference type="NCBIfam" id="TIGR00199">
    <property type="entry name" value="PncC_domain"/>
    <property type="match status" value="1"/>
</dbReference>
<dbReference type="InterPro" id="IPR008136">
    <property type="entry name" value="CinA_C"/>
</dbReference>
<name>A0A1X6WZ49_9MICO</name>
<gene>
    <name evidence="3" type="ORF">FM110_06180</name>
</gene>